<evidence type="ECO:0000313" key="1">
    <source>
        <dbReference type="EMBL" id="SDX91847.1"/>
    </source>
</evidence>
<organism evidence="1 2">
    <name type="scientific">Halopenitus persicus</name>
    <dbReference type="NCBI Taxonomy" id="1048396"/>
    <lineage>
        <taxon>Archaea</taxon>
        <taxon>Methanobacteriati</taxon>
        <taxon>Methanobacteriota</taxon>
        <taxon>Stenosarchaea group</taxon>
        <taxon>Halobacteria</taxon>
        <taxon>Halobacteriales</taxon>
        <taxon>Haloferacaceae</taxon>
        <taxon>Halopenitus</taxon>
    </lineage>
</organism>
<dbReference type="AlphaFoldDB" id="A0A1H3FM14"/>
<evidence type="ECO:0000313" key="2">
    <source>
        <dbReference type="Proteomes" id="UP000199079"/>
    </source>
</evidence>
<reference evidence="2" key="1">
    <citation type="submission" date="2016-10" db="EMBL/GenBank/DDBJ databases">
        <authorList>
            <person name="Varghese N."/>
            <person name="Submissions S."/>
        </authorList>
    </citation>
    <scope>NUCLEOTIDE SEQUENCE [LARGE SCALE GENOMIC DNA]</scope>
    <source>
        <strain evidence="2">DC30,IBRC 10041,KCTC 4046</strain>
    </source>
</reference>
<name>A0A1H3FM14_9EURY</name>
<dbReference type="Proteomes" id="UP000199079">
    <property type="component" value="Unassembled WGS sequence"/>
</dbReference>
<accession>A0A1H3FM14</accession>
<dbReference type="OrthoDB" id="342486at2157"/>
<proteinExistence type="predicted"/>
<sequence>MSPSDEALPSALREAVAATVSRMRTARREALAASAAENRRWEYGGRTWYWPGGEELPYFFELCEGEDAALSALEERFGLSRLGVGTGRVVLTGAIAADAVGDREDDVVGDREDDAVDDRGVGDDRIVDAAAGDGSRAIKLARYGPSAEMGDGRRQNRRERELSAAIDGHPFLPVLNWDPDDDWVVMPRARVPDADGPDTERVLESVRSALEPYADRVHFDEVKPENVGRWNGRVWLLDYGRPPGDRPPESGADRF</sequence>
<dbReference type="EMBL" id="FNPC01000002">
    <property type="protein sequence ID" value="SDX91847.1"/>
    <property type="molecule type" value="Genomic_DNA"/>
</dbReference>
<keyword evidence="2" id="KW-1185">Reference proteome</keyword>
<gene>
    <name evidence="1" type="ORF">SAMN05216564_102116</name>
</gene>
<protein>
    <submittedName>
        <fullName evidence="1">Uncharacterized protein</fullName>
    </submittedName>
</protein>
<dbReference type="RefSeq" id="WP_092730930.1">
    <property type="nucleotide sequence ID" value="NZ_FNPC01000002.1"/>
</dbReference>